<keyword evidence="4" id="KW-0687">Ribonucleoprotein</keyword>
<evidence type="ECO:0000313" key="5">
    <source>
        <dbReference type="Proteomes" id="UP000198680"/>
    </source>
</evidence>
<dbReference type="PANTHER" id="PTHR43877:SF2">
    <property type="entry name" value="AMINOALKYLPHOSPHONATE N-ACETYLTRANSFERASE-RELATED"/>
    <property type="match status" value="1"/>
</dbReference>
<keyword evidence="5" id="KW-1185">Reference proteome</keyword>
<proteinExistence type="predicted"/>
<sequence>MTPLPATLRTGSRTVGLRRATADDVPALVALLTDDPLGRDRESPDLGPYRRAFAAVDADPAQLLLAVTHGPDVVGTAQLTEIPGLSRGGTTRLQVEAVRVRADLRGQGVGAALLTWAVEEARRRGCGLVQLTTDTRRAEAHRFYERLGFTASHVGFKLQL</sequence>
<evidence type="ECO:0000256" key="2">
    <source>
        <dbReference type="ARBA" id="ARBA00023315"/>
    </source>
</evidence>
<evidence type="ECO:0000313" key="4">
    <source>
        <dbReference type="EMBL" id="SDN42004.1"/>
    </source>
</evidence>
<gene>
    <name evidence="4" type="ORF">SAMN05660642_04809</name>
</gene>
<dbReference type="GO" id="GO:0016747">
    <property type="term" value="F:acyltransferase activity, transferring groups other than amino-acyl groups"/>
    <property type="evidence" value="ECO:0007669"/>
    <property type="project" value="InterPro"/>
</dbReference>
<dbReference type="InterPro" id="IPR000182">
    <property type="entry name" value="GNAT_dom"/>
</dbReference>
<organism evidence="4 5">
    <name type="scientific">Geodermatophilus siccatus</name>
    <dbReference type="NCBI Taxonomy" id="1137991"/>
    <lineage>
        <taxon>Bacteria</taxon>
        <taxon>Bacillati</taxon>
        <taxon>Actinomycetota</taxon>
        <taxon>Actinomycetes</taxon>
        <taxon>Geodermatophilales</taxon>
        <taxon>Geodermatophilaceae</taxon>
        <taxon>Geodermatophilus</taxon>
    </lineage>
</organism>
<dbReference type="Pfam" id="PF00583">
    <property type="entry name" value="Acetyltransf_1"/>
    <property type="match status" value="1"/>
</dbReference>
<accession>A0A1H0B8M6</accession>
<keyword evidence="4" id="KW-0689">Ribosomal protein</keyword>
<dbReference type="SUPFAM" id="SSF55729">
    <property type="entry name" value="Acyl-CoA N-acyltransferases (Nat)"/>
    <property type="match status" value="1"/>
</dbReference>
<name>A0A1H0B8M6_9ACTN</name>
<dbReference type="EMBL" id="FNHE01000020">
    <property type="protein sequence ID" value="SDN42004.1"/>
    <property type="molecule type" value="Genomic_DNA"/>
</dbReference>
<dbReference type="PROSITE" id="PS51186">
    <property type="entry name" value="GNAT"/>
    <property type="match status" value="1"/>
</dbReference>
<dbReference type="OrthoDB" id="9789603at2"/>
<keyword evidence="1" id="KW-0808">Transferase</keyword>
<dbReference type="AlphaFoldDB" id="A0A1H0B8M6"/>
<dbReference type="InterPro" id="IPR016181">
    <property type="entry name" value="Acyl_CoA_acyltransferase"/>
</dbReference>
<dbReference type="PANTHER" id="PTHR43877">
    <property type="entry name" value="AMINOALKYLPHOSPHONATE N-ACETYLTRANSFERASE-RELATED-RELATED"/>
    <property type="match status" value="1"/>
</dbReference>
<evidence type="ECO:0000259" key="3">
    <source>
        <dbReference type="PROSITE" id="PS51186"/>
    </source>
</evidence>
<reference evidence="5" key="1">
    <citation type="submission" date="2016-10" db="EMBL/GenBank/DDBJ databases">
        <authorList>
            <person name="Varghese N."/>
            <person name="Submissions S."/>
        </authorList>
    </citation>
    <scope>NUCLEOTIDE SEQUENCE [LARGE SCALE GENOMIC DNA]</scope>
    <source>
        <strain evidence="5">DSM 45419</strain>
    </source>
</reference>
<evidence type="ECO:0000256" key="1">
    <source>
        <dbReference type="ARBA" id="ARBA00022679"/>
    </source>
</evidence>
<dbReference type="CDD" id="cd04301">
    <property type="entry name" value="NAT_SF"/>
    <property type="match status" value="1"/>
</dbReference>
<dbReference type="RefSeq" id="WP_091224254.1">
    <property type="nucleotide sequence ID" value="NZ_FNHE01000020.1"/>
</dbReference>
<feature type="domain" description="N-acetyltransferase" evidence="3">
    <location>
        <begin position="15"/>
        <end position="160"/>
    </location>
</feature>
<dbReference type="GO" id="GO:0005840">
    <property type="term" value="C:ribosome"/>
    <property type="evidence" value="ECO:0007669"/>
    <property type="project" value="UniProtKB-KW"/>
</dbReference>
<dbReference type="Gene3D" id="3.40.630.30">
    <property type="match status" value="1"/>
</dbReference>
<dbReference type="InterPro" id="IPR050832">
    <property type="entry name" value="Bact_Acetyltransf"/>
</dbReference>
<dbReference type="Proteomes" id="UP000198680">
    <property type="component" value="Unassembled WGS sequence"/>
</dbReference>
<keyword evidence="2" id="KW-0012">Acyltransferase</keyword>
<protein>
    <submittedName>
        <fullName evidence="4">Ribosomal protein S18 acetylase RimI</fullName>
    </submittedName>
</protein>